<dbReference type="PANTHER" id="PTHR30007:SF0">
    <property type="entry name" value="TRANSPOSASE"/>
    <property type="match status" value="1"/>
</dbReference>
<dbReference type="Proteomes" id="UP000249016">
    <property type="component" value="Unassembled WGS sequence"/>
</dbReference>
<organism evidence="3 4">
    <name type="scientific">Spirosoma telluris</name>
    <dbReference type="NCBI Taxonomy" id="2183553"/>
    <lineage>
        <taxon>Bacteria</taxon>
        <taxon>Pseudomonadati</taxon>
        <taxon>Bacteroidota</taxon>
        <taxon>Cytophagia</taxon>
        <taxon>Cytophagales</taxon>
        <taxon>Cytophagaceae</taxon>
        <taxon>Spirosoma</taxon>
    </lineage>
</organism>
<dbReference type="InterPro" id="IPR002559">
    <property type="entry name" value="Transposase_11"/>
</dbReference>
<dbReference type="Pfam" id="PF01609">
    <property type="entry name" value="DDE_Tnp_1"/>
    <property type="match status" value="1"/>
</dbReference>
<dbReference type="GO" id="GO:0003677">
    <property type="term" value="F:DNA binding"/>
    <property type="evidence" value="ECO:0007669"/>
    <property type="project" value="InterPro"/>
</dbReference>
<sequence length="260" mass="29769">MIYPTDLTDSQWQAIKLLLPTKMGQRKRKQSIRAIINGIFYVVKGGISWRMMPNDLPDWRLVYYYFRQWAKKGLVQKIHDKLVTKVRLQAGREASPSLGLIDSQSVKTMSVRMLKGYDGNKKLTGRKRFIVVDVLGLVLALRLTSANVGERAGALLLFTALGTRFARLKTILADQGFDGVDFLSTVKATYQLTVNVVCGVLGVKGFPIVPKRWIVERTFGWWAFHRRLAKDYEVKESHAEGVIYWTMIRLMSRKIRETQS</sequence>
<dbReference type="NCBIfam" id="NF033580">
    <property type="entry name" value="transpos_IS5_3"/>
    <property type="match status" value="1"/>
</dbReference>
<name>A0A327NSA5_9BACT</name>
<evidence type="ECO:0000259" key="2">
    <source>
        <dbReference type="Pfam" id="PF13340"/>
    </source>
</evidence>
<protein>
    <submittedName>
        <fullName evidence="3">IS5 family transposase</fullName>
    </submittedName>
</protein>
<feature type="domain" description="Transposase IS4-like" evidence="1">
    <location>
        <begin position="95"/>
        <end position="233"/>
    </location>
</feature>
<dbReference type="EMBL" id="QLII01000001">
    <property type="protein sequence ID" value="RAI76826.1"/>
    <property type="molecule type" value="Genomic_DNA"/>
</dbReference>
<accession>A0A327NSA5</accession>
<proteinExistence type="predicted"/>
<gene>
    <name evidence="3" type="ORF">HMF3257_26430</name>
</gene>
<dbReference type="AlphaFoldDB" id="A0A327NSA5"/>
<evidence type="ECO:0000259" key="1">
    <source>
        <dbReference type="Pfam" id="PF01609"/>
    </source>
</evidence>
<feature type="domain" description="Insertion element IS402-like" evidence="2">
    <location>
        <begin position="7"/>
        <end position="79"/>
    </location>
</feature>
<keyword evidence="4" id="KW-1185">Reference proteome</keyword>
<reference evidence="3 4" key="1">
    <citation type="submission" date="2018-06" db="EMBL/GenBank/DDBJ databases">
        <title>Spirosoma sp. HMF3257 Genome sequencing and assembly.</title>
        <authorList>
            <person name="Kang H."/>
            <person name="Cha I."/>
            <person name="Kim H."/>
            <person name="Kang J."/>
            <person name="Joh K."/>
        </authorList>
    </citation>
    <scope>NUCLEOTIDE SEQUENCE [LARGE SCALE GENOMIC DNA]</scope>
    <source>
        <strain evidence="3 4">HMF3257</strain>
    </source>
</reference>
<evidence type="ECO:0000313" key="4">
    <source>
        <dbReference type="Proteomes" id="UP000249016"/>
    </source>
</evidence>
<dbReference type="PANTHER" id="PTHR30007">
    <property type="entry name" value="PHP DOMAIN PROTEIN"/>
    <property type="match status" value="1"/>
</dbReference>
<dbReference type="InterPro" id="IPR025161">
    <property type="entry name" value="IS402-like_dom"/>
</dbReference>
<dbReference type="RefSeq" id="WP_111346854.1">
    <property type="nucleotide sequence ID" value="NZ_QLII01000001.1"/>
</dbReference>
<comment type="caution">
    <text evidence="3">The sequence shown here is derived from an EMBL/GenBank/DDBJ whole genome shotgun (WGS) entry which is preliminary data.</text>
</comment>
<evidence type="ECO:0000313" key="3">
    <source>
        <dbReference type="EMBL" id="RAI76826.1"/>
    </source>
</evidence>
<dbReference type="GO" id="GO:0006313">
    <property type="term" value="P:DNA transposition"/>
    <property type="evidence" value="ECO:0007669"/>
    <property type="project" value="InterPro"/>
</dbReference>
<dbReference type="OrthoDB" id="1270539at2"/>
<dbReference type="GO" id="GO:0004803">
    <property type="term" value="F:transposase activity"/>
    <property type="evidence" value="ECO:0007669"/>
    <property type="project" value="InterPro"/>
</dbReference>
<dbReference type="Pfam" id="PF13340">
    <property type="entry name" value="DUF4096"/>
    <property type="match status" value="1"/>
</dbReference>